<evidence type="ECO:0000313" key="2">
    <source>
        <dbReference type="EMBL" id="AWI03499.1"/>
    </source>
</evidence>
<dbReference type="KEGG" id="cdrk:B9W14_03030"/>
<evidence type="ECO:0000256" key="1">
    <source>
        <dbReference type="ARBA" id="ARBA00022801"/>
    </source>
</evidence>
<proteinExistence type="predicted"/>
<evidence type="ECO:0000313" key="3">
    <source>
        <dbReference type="Proteomes" id="UP000244910"/>
    </source>
</evidence>
<keyword evidence="2" id="KW-0645">Protease</keyword>
<dbReference type="AlphaFoldDB" id="A0A2U8DLD0"/>
<dbReference type="PANTHER" id="PTHR22946:SF12">
    <property type="entry name" value="CONIDIAL PIGMENT BIOSYNTHESIS PROTEIN AYG1 (AFU_ORTHOLOGUE AFUA_2G17550)"/>
    <property type="match status" value="1"/>
</dbReference>
<accession>A0A2U8DLD0</accession>
<dbReference type="Pfam" id="PF06500">
    <property type="entry name" value="FrsA-like"/>
    <property type="match status" value="1"/>
</dbReference>
<keyword evidence="1" id="KW-0378">Hydrolase</keyword>
<dbReference type="InterPro" id="IPR010520">
    <property type="entry name" value="FrsA-like"/>
</dbReference>
<dbReference type="SUPFAM" id="SSF53474">
    <property type="entry name" value="alpha/beta-Hydrolases"/>
    <property type="match status" value="1"/>
</dbReference>
<protein>
    <submittedName>
        <fullName evidence="2">Dipeptidyl aminopeptidase</fullName>
    </submittedName>
</protein>
<keyword evidence="2" id="KW-0031">Aminopeptidase</keyword>
<sequence>MMNLVFKDDQFEFQTLRLLGETAFGAADIAEVISTAEKIEEGNYASWCNEWSKTAKRLHKIANDNYLKGHTISAKKEYLRAANYYRTAEFFLHENPNNTKIDELYNANLECFSYVMKLNKPCIKNIEIPYENTVLPGHYYQLENSNEPKPVLIAMTGFDGTKEELYGMAMIALEHGMNCLTFEGPGQGEVIRKKKLFFRHDYEKVITPIVDYLLTKKEIDPNKIILWGQSLGGYLAPRAAAFEHRLAACIANEGIYDFLGGFMSELNVTREQFLNSLLLNTEKFNKSIYDQMKINSTLRWGVSHGMYVFGVDSPAEFVLKAKNYYLEEIPEKIQCPTLITDGENEIFFKGQAKCLYNTLTCNKDYIFFTSEEGAGSHCQEGAKLIANERIFSWIETIL</sequence>
<reference evidence="3" key="1">
    <citation type="submission" date="2017-04" db="EMBL/GenBank/DDBJ databases">
        <authorList>
            <person name="Song Y."/>
            <person name="Cho B.-K."/>
        </authorList>
    </citation>
    <scope>NUCLEOTIDE SEQUENCE [LARGE SCALE GENOMIC DNA]</scope>
    <source>
        <strain evidence="3">SL1</strain>
    </source>
</reference>
<dbReference type="Gene3D" id="3.40.50.1820">
    <property type="entry name" value="alpha/beta hydrolase"/>
    <property type="match status" value="1"/>
</dbReference>
<dbReference type="InterPro" id="IPR050261">
    <property type="entry name" value="FrsA_esterase"/>
</dbReference>
<keyword evidence="3" id="KW-1185">Reference proteome</keyword>
<dbReference type="Gene3D" id="1.20.1440.110">
    <property type="entry name" value="acylaminoacyl peptidase"/>
    <property type="match status" value="1"/>
</dbReference>
<dbReference type="RefSeq" id="WP_032079021.1">
    <property type="nucleotide sequence ID" value="NZ_CP020953.1"/>
</dbReference>
<name>A0A2U8DLD0_9CLOT</name>
<dbReference type="Proteomes" id="UP000244910">
    <property type="component" value="Chromosome"/>
</dbReference>
<dbReference type="PANTHER" id="PTHR22946">
    <property type="entry name" value="DIENELACTONE HYDROLASE DOMAIN-CONTAINING PROTEIN-RELATED"/>
    <property type="match status" value="1"/>
</dbReference>
<dbReference type="GO" id="GO:0004177">
    <property type="term" value="F:aminopeptidase activity"/>
    <property type="evidence" value="ECO:0007669"/>
    <property type="project" value="UniProtKB-KW"/>
</dbReference>
<organism evidence="2 3">
    <name type="scientific">Clostridium drakei</name>
    <dbReference type="NCBI Taxonomy" id="332101"/>
    <lineage>
        <taxon>Bacteria</taxon>
        <taxon>Bacillati</taxon>
        <taxon>Bacillota</taxon>
        <taxon>Clostridia</taxon>
        <taxon>Eubacteriales</taxon>
        <taxon>Clostridiaceae</taxon>
        <taxon>Clostridium</taxon>
    </lineage>
</organism>
<dbReference type="OrthoDB" id="9812921at2"/>
<gene>
    <name evidence="2" type="ORF">B9W14_03030</name>
</gene>
<dbReference type="EMBL" id="CP020953">
    <property type="protein sequence ID" value="AWI03499.1"/>
    <property type="molecule type" value="Genomic_DNA"/>
</dbReference>
<dbReference type="InterPro" id="IPR029058">
    <property type="entry name" value="AB_hydrolase_fold"/>
</dbReference>